<feature type="signal peptide" evidence="1">
    <location>
        <begin position="1"/>
        <end position="19"/>
    </location>
</feature>
<reference evidence="2 3" key="1">
    <citation type="journal article" date="2017" name="Curr. Biol.">
        <title>The Evolution of Venom by Co-option of Single-Copy Genes.</title>
        <authorList>
            <person name="Martinson E.O."/>
            <person name="Mrinalini"/>
            <person name="Kelkar Y.D."/>
            <person name="Chang C.H."/>
            <person name="Werren J.H."/>
        </authorList>
    </citation>
    <scope>NUCLEOTIDE SEQUENCE [LARGE SCALE GENOMIC DNA]</scope>
    <source>
        <strain evidence="2 3">Alberta</strain>
        <tissue evidence="2">Whole body</tissue>
    </source>
</reference>
<evidence type="ECO:0000313" key="3">
    <source>
        <dbReference type="Proteomes" id="UP000215335"/>
    </source>
</evidence>
<organism evidence="2 3">
    <name type="scientific">Trichomalopsis sarcophagae</name>
    <dbReference type="NCBI Taxonomy" id="543379"/>
    <lineage>
        <taxon>Eukaryota</taxon>
        <taxon>Metazoa</taxon>
        <taxon>Ecdysozoa</taxon>
        <taxon>Arthropoda</taxon>
        <taxon>Hexapoda</taxon>
        <taxon>Insecta</taxon>
        <taxon>Pterygota</taxon>
        <taxon>Neoptera</taxon>
        <taxon>Endopterygota</taxon>
        <taxon>Hymenoptera</taxon>
        <taxon>Apocrita</taxon>
        <taxon>Proctotrupomorpha</taxon>
        <taxon>Chalcidoidea</taxon>
        <taxon>Pteromalidae</taxon>
        <taxon>Pteromalinae</taxon>
        <taxon>Trichomalopsis</taxon>
    </lineage>
</organism>
<evidence type="ECO:0008006" key="4">
    <source>
        <dbReference type="Google" id="ProtNLM"/>
    </source>
</evidence>
<accession>A0A232EZT7</accession>
<dbReference type="Proteomes" id="UP000215335">
    <property type="component" value="Unassembled WGS sequence"/>
</dbReference>
<evidence type="ECO:0000313" key="2">
    <source>
        <dbReference type="EMBL" id="OXU23777.1"/>
    </source>
</evidence>
<sequence>MKHMFLILYIFTTILCTHSTPLQSSSDDDPYIKNTECKTRTFTFENCTLCFCTDQRNVAACWDYEGNACEEMKQQVNEQKNKINNNPNGIW</sequence>
<evidence type="ECO:0000256" key="1">
    <source>
        <dbReference type="SAM" id="SignalP"/>
    </source>
</evidence>
<comment type="caution">
    <text evidence="2">The sequence shown here is derived from an EMBL/GenBank/DDBJ whole genome shotgun (WGS) entry which is preliminary data.</text>
</comment>
<feature type="chain" id="PRO_5012104641" description="Pacifastin domain-containing protein" evidence="1">
    <location>
        <begin position="20"/>
        <end position="91"/>
    </location>
</feature>
<dbReference type="AlphaFoldDB" id="A0A232EZT7"/>
<gene>
    <name evidence="2" type="ORF">TSAR_010201</name>
</gene>
<name>A0A232EZT7_9HYME</name>
<protein>
    <recommendedName>
        <fullName evidence="4">Pacifastin domain-containing protein</fullName>
    </recommendedName>
</protein>
<keyword evidence="3" id="KW-1185">Reference proteome</keyword>
<dbReference type="EMBL" id="NNAY01001501">
    <property type="protein sequence ID" value="OXU23777.1"/>
    <property type="molecule type" value="Genomic_DNA"/>
</dbReference>
<keyword evidence="1" id="KW-0732">Signal</keyword>
<proteinExistence type="predicted"/>